<comment type="similarity">
    <text evidence="2 11">Belongs to the diacylglycerol acyltransferase family.</text>
</comment>
<proteinExistence type="inferred from homology"/>
<reference evidence="12 13" key="1">
    <citation type="submission" date="2021-07" db="EMBL/GenBank/DDBJ databases">
        <title>The Aristolochia fimbriata genome: insights into angiosperm evolution, floral development and chemical biosynthesis.</title>
        <authorList>
            <person name="Jiao Y."/>
        </authorList>
    </citation>
    <scope>NUCLEOTIDE SEQUENCE [LARGE SCALE GENOMIC DNA]</scope>
    <source>
        <strain evidence="12">IBCAS-2021</strain>
        <tissue evidence="12">Leaf</tissue>
    </source>
</reference>
<dbReference type="GO" id="GO:0004144">
    <property type="term" value="F:diacylglycerol O-acyltransferase activity"/>
    <property type="evidence" value="ECO:0007669"/>
    <property type="project" value="TreeGrafter"/>
</dbReference>
<dbReference type="PANTHER" id="PTHR12317:SF63">
    <property type="entry name" value="DIACYLGLYCEROL O-ACYLTRANSFERASE 2"/>
    <property type="match status" value="1"/>
</dbReference>
<feature type="transmembrane region" description="Helical" evidence="11">
    <location>
        <begin position="57"/>
        <end position="73"/>
    </location>
</feature>
<comment type="subcellular location">
    <subcellularLocation>
        <location evidence="1 11">Endoplasmic reticulum membrane</location>
        <topology evidence="1 11">Multi-pass membrane protein</topology>
    </subcellularLocation>
</comment>
<dbReference type="Pfam" id="PF03982">
    <property type="entry name" value="DAGAT"/>
    <property type="match status" value="1"/>
</dbReference>
<evidence type="ECO:0000256" key="1">
    <source>
        <dbReference type="ARBA" id="ARBA00004477"/>
    </source>
</evidence>
<keyword evidence="5 11" id="KW-0812">Transmembrane</keyword>
<dbReference type="EC" id="2.3.1.-" evidence="11"/>
<evidence type="ECO:0000256" key="7">
    <source>
        <dbReference type="ARBA" id="ARBA00022989"/>
    </source>
</evidence>
<evidence type="ECO:0000256" key="11">
    <source>
        <dbReference type="RuleBase" id="RU367023"/>
    </source>
</evidence>
<evidence type="ECO:0000256" key="5">
    <source>
        <dbReference type="ARBA" id="ARBA00022692"/>
    </source>
</evidence>
<keyword evidence="7 11" id="KW-1133">Transmembrane helix</keyword>
<accession>A0AAV7F9A8</accession>
<organism evidence="12 13">
    <name type="scientific">Aristolochia fimbriata</name>
    <name type="common">White veined hardy Dutchman's pipe vine</name>
    <dbReference type="NCBI Taxonomy" id="158543"/>
    <lineage>
        <taxon>Eukaryota</taxon>
        <taxon>Viridiplantae</taxon>
        <taxon>Streptophyta</taxon>
        <taxon>Embryophyta</taxon>
        <taxon>Tracheophyta</taxon>
        <taxon>Spermatophyta</taxon>
        <taxon>Magnoliopsida</taxon>
        <taxon>Magnoliidae</taxon>
        <taxon>Piperales</taxon>
        <taxon>Aristolochiaceae</taxon>
        <taxon>Aristolochia</taxon>
    </lineage>
</organism>
<sequence length="327" mass="36926">MEVSQRDPPTAAEEPAVFRRTEYSMFHAIVALALWLGAIHFNVAVVLMAVILLPLRFAIAVIGLLLCLMVIPLDDKSEWGQKLSRYICKYACAYFPITLHVEDLKAFHADEAYVFGFEPHSVFPIGVVALANVTGFLPLPKIKVLASSVAFYTPLLRQIWTWLGMIPATRKNFTSHLAAGYSCIIVPGGAREIVYMEHDSEVAFLKTRKGFVRVAMETGRPLVPVFSFGQSYAYRWWKPRGSGKVYSFIARVIKFTPIMFWGTFGSPLPYRKPMHVVVGKPIEVRKNPQATAEEVAELHKQFMGTLQELFEKHKGRMGYADLQLRIL</sequence>
<keyword evidence="8" id="KW-0443">Lipid metabolism</keyword>
<keyword evidence="9 11" id="KW-0472">Membrane</keyword>
<dbReference type="EMBL" id="JAINDJ010000002">
    <property type="protein sequence ID" value="KAG9456612.1"/>
    <property type="molecule type" value="Genomic_DNA"/>
</dbReference>
<gene>
    <name evidence="12" type="ORF">H6P81_001120</name>
</gene>
<keyword evidence="13" id="KW-1185">Reference proteome</keyword>
<evidence type="ECO:0000313" key="12">
    <source>
        <dbReference type="EMBL" id="KAG9456612.1"/>
    </source>
</evidence>
<keyword evidence="6 11" id="KW-0256">Endoplasmic reticulum</keyword>
<evidence type="ECO:0000256" key="3">
    <source>
        <dbReference type="ARBA" id="ARBA00022516"/>
    </source>
</evidence>
<comment type="caution">
    <text evidence="12">The sequence shown here is derived from an EMBL/GenBank/DDBJ whole genome shotgun (WGS) entry which is preliminary data.</text>
</comment>
<evidence type="ECO:0000313" key="13">
    <source>
        <dbReference type="Proteomes" id="UP000825729"/>
    </source>
</evidence>
<protein>
    <recommendedName>
        <fullName evidence="11">Acyltransferase</fullName>
        <ecNumber evidence="11">2.3.1.-</ecNumber>
    </recommendedName>
</protein>
<dbReference type="SUPFAM" id="SSF69593">
    <property type="entry name" value="Glycerol-3-phosphate (1)-acyltransferase"/>
    <property type="match status" value="1"/>
</dbReference>
<dbReference type="GO" id="GO:0019432">
    <property type="term" value="P:triglyceride biosynthetic process"/>
    <property type="evidence" value="ECO:0007669"/>
    <property type="project" value="TreeGrafter"/>
</dbReference>
<keyword evidence="3" id="KW-0444">Lipid biosynthesis</keyword>
<dbReference type="CDD" id="cd07987">
    <property type="entry name" value="LPLAT_MGAT-like"/>
    <property type="match status" value="1"/>
</dbReference>
<evidence type="ECO:0000256" key="8">
    <source>
        <dbReference type="ARBA" id="ARBA00023098"/>
    </source>
</evidence>
<keyword evidence="10" id="KW-0012">Acyltransferase</keyword>
<dbReference type="AlphaFoldDB" id="A0AAV7F9A8"/>
<evidence type="ECO:0000256" key="6">
    <source>
        <dbReference type="ARBA" id="ARBA00022824"/>
    </source>
</evidence>
<evidence type="ECO:0000256" key="4">
    <source>
        <dbReference type="ARBA" id="ARBA00022679"/>
    </source>
</evidence>
<evidence type="ECO:0000256" key="10">
    <source>
        <dbReference type="ARBA" id="ARBA00023315"/>
    </source>
</evidence>
<dbReference type="PANTHER" id="PTHR12317">
    <property type="entry name" value="DIACYLGLYCEROL O-ACYLTRANSFERASE"/>
    <property type="match status" value="1"/>
</dbReference>
<evidence type="ECO:0000256" key="9">
    <source>
        <dbReference type="ARBA" id="ARBA00023136"/>
    </source>
</evidence>
<name>A0AAV7F9A8_ARIFI</name>
<dbReference type="InterPro" id="IPR007130">
    <property type="entry name" value="DAGAT"/>
</dbReference>
<feature type="transmembrane region" description="Helical" evidence="11">
    <location>
        <begin position="28"/>
        <end position="51"/>
    </location>
</feature>
<dbReference type="Proteomes" id="UP000825729">
    <property type="component" value="Unassembled WGS sequence"/>
</dbReference>
<dbReference type="GO" id="GO:0005789">
    <property type="term" value="C:endoplasmic reticulum membrane"/>
    <property type="evidence" value="ECO:0007669"/>
    <property type="project" value="UniProtKB-SubCell"/>
</dbReference>
<evidence type="ECO:0000256" key="2">
    <source>
        <dbReference type="ARBA" id="ARBA00005420"/>
    </source>
</evidence>
<keyword evidence="4 11" id="KW-0808">Transferase</keyword>